<accession>A0AAP4BU17</accession>
<gene>
    <name evidence="1" type="ORF">QPX54_02085</name>
</gene>
<comment type="caution">
    <text evidence="1">The sequence shown here is derived from an EMBL/GenBank/DDBJ whole genome shotgun (WGS) entry which is preliminary data.</text>
</comment>
<proteinExistence type="predicted"/>
<sequence>MTATKQTNLSAIGMHFDNWQDAVEAAIATNQLMVTGEVRGGQLVQFNDTSGAQLNILAVEPFSTFVGFNSLSQTYAHVEMINDVLALCEIVDPSGAPLKTVTAHLAQGPLLADEPAQPWQQLTVAALADEASTSVDAEDWQHQHPETPLGAVESHGVAVISSGSGAQAPDASATFSGRVMQSTTLRNQLTGQEFHHVVLDSEFPLDVCIPAESLDKLPEKGEILHGAGTLTASILAPTGGCGCGSGGCGCGGHDHGSSAANSGGCGSGCGCGGH</sequence>
<dbReference type="Proteomes" id="UP001226160">
    <property type="component" value="Unassembled WGS sequence"/>
</dbReference>
<name>A0AAP4BU17_9CORY</name>
<dbReference type="GeneID" id="64187387"/>
<dbReference type="AlphaFoldDB" id="A0AAP4BU17"/>
<protein>
    <submittedName>
        <fullName evidence="1">Uncharacterized protein</fullName>
    </submittedName>
</protein>
<dbReference type="RefSeq" id="WP_018119709.1">
    <property type="nucleotide sequence ID" value="NZ_CBCRTU010000001.1"/>
</dbReference>
<evidence type="ECO:0000313" key="2">
    <source>
        <dbReference type="Proteomes" id="UP001226160"/>
    </source>
</evidence>
<organism evidence="1 2">
    <name type="scientific">Corynebacterium propinquum</name>
    <dbReference type="NCBI Taxonomy" id="43769"/>
    <lineage>
        <taxon>Bacteria</taxon>
        <taxon>Bacillati</taxon>
        <taxon>Actinomycetota</taxon>
        <taxon>Actinomycetes</taxon>
        <taxon>Mycobacteriales</taxon>
        <taxon>Corynebacteriaceae</taxon>
        <taxon>Corynebacterium</taxon>
    </lineage>
</organism>
<reference evidence="1" key="1">
    <citation type="submission" date="2023-05" db="EMBL/GenBank/DDBJ databases">
        <title>Metabolic capabilities are highly conserved among human nasal-associated Corynebacterium species in pangenomic analyses.</title>
        <authorList>
            <person name="Tran T.H."/>
            <person name="Roberts A.Q."/>
            <person name="Escapa I.F."/>
            <person name="Gao W."/>
            <person name="Conlan S."/>
            <person name="Kong H."/>
            <person name="Segre J.A."/>
            <person name="Kelly M.S."/>
            <person name="Lemon K.P."/>
        </authorList>
    </citation>
    <scope>NUCLEOTIDE SEQUENCE</scope>
    <source>
        <strain evidence="1">KPL2654</strain>
    </source>
</reference>
<evidence type="ECO:0000313" key="1">
    <source>
        <dbReference type="EMBL" id="MDK4325309.1"/>
    </source>
</evidence>
<dbReference type="EMBL" id="JASNVP010000002">
    <property type="protein sequence ID" value="MDK4325309.1"/>
    <property type="molecule type" value="Genomic_DNA"/>
</dbReference>